<dbReference type="InterPro" id="IPR036640">
    <property type="entry name" value="ABC1_TM_sf"/>
</dbReference>
<keyword evidence="8 9" id="KW-0472">Membrane</keyword>
<dbReference type="SUPFAM" id="SSF52540">
    <property type="entry name" value="P-loop containing nucleoside triphosphate hydrolases"/>
    <property type="match status" value="1"/>
</dbReference>
<gene>
    <name evidence="12" type="primary">msbA</name>
    <name evidence="12" type="ordered locus">HMU02240</name>
</gene>
<evidence type="ECO:0000256" key="7">
    <source>
        <dbReference type="ARBA" id="ARBA00022989"/>
    </source>
</evidence>
<evidence type="ECO:0000259" key="10">
    <source>
        <dbReference type="PROSITE" id="PS50893"/>
    </source>
</evidence>
<dbReference type="AlphaFoldDB" id="D3UG65"/>
<dbReference type="Proteomes" id="UP000001522">
    <property type="component" value="Chromosome"/>
</dbReference>
<keyword evidence="3" id="KW-1003">Cell membrane</keyword>
<organism evidence="12 13">
    <name type="scientific">Helicobacter mustelae (strain ATCC 43772 / CCUG 25715 / CIP 103759 / LMG 18044 / NCTC 12198 / R85-136P)</name>
    <name type="common">Campylobacter mustelae</name>
    <dbReference type="NCBI Taxonomy" id="679897"/>
    <lineage>
        <taxon>Bacteria</taxon>
        <taxon>Pseudomonadati</taxon>
        <taxon>Campylobacterota</taxon>
        <taxon>Epsilonproteobacteria</taxon>
        <taxon>Campylobacterales</taxon>
        <taxon>Helicobacteraceae</taxon>
        <taxon>Helicobacter</taxon>
    </lineage>
</organism>
<evidence type="ECO:0000313" key="13">
    <source>
        <dbReference type="Proteomes" id="UP000001522"/>
    </source>
</evidence>
<evidence type="ECO:0000256" key="3">
    <source>
        <dbReference type="ARBA" id="ARBA00022475"/>
    </source>
</evidence>
<keyword evidence="4 9" id="KW-0812">Transmembrane</keyword>
<evidence type="ECO:0000256" key="1">
    <source>
        <dbReference type="ARBA" id="ARBA00004651"/>
    </source>
</evidence>
<dbReference type="Gene3D" id="1.20.1560.10">
    <property type="entry name" value="ABC transporter type 1, transmembrane domain"/>
    <property type="match status" value="1"/>
</dbReference>
<evidence type="ECO:0000256" key="4">
    <source>
        <dbReference type="ARBA" id="ARBA00022692"/>
    </source>
</evidence>
<dbReference type="PANTHER" id="PTHR43394:SF1">
    <property type="entry name" value="ATP-BINDING CASSETTE SUB-FAMILY B MEMBER 10, MITOCHONDRIAL"/>
    <property type="match status" value="1"/>
</dbReference>
<evidence type="ECO:0000256" key="5">
    <source>
        <dbReference type="ARBA" id="ARBA00022741"/>
    </source>
</evidence>
<dbReference type="PROSITE" id="PS00211">
    <property type="entry name" value="ABC_TRANSPORTER_1"/>
    <property type="match status" value="1"/>
</dbReference>
<dbReference type="STRING" id="679897.HMU02240"/>
<reference evidence="12 13" key="1">
    <citation type="journal article" date="2010" name="BMC Genomics">
        <title>Comparative genomics and proteomics of Helicobacter mustelae, an ulcerogenic and carcinogenic gastric pathogen.</title>
        <authorList>
            <person name="O'Toole P.W."/>
            <person name="Snelling W.J."/>
            <person name="Canchaya C."/>
            <person name="Forde B.M."/>
            <person name="Hardie K.R."/>
            <person name="Josenhans C."/>
            <person name="Graham R.L.J."/>
            <person name="McMullan G."/>
            <person name="Parkhill J."/>
            <person name="Belda E."/>
            <person name="Bentley S.D."/>
        </authorList>
    </citation>
    <scope>NUCLEOTIDE SEQUENCE [LARGE SCALE GENOMIC DNA]</scope>
    <source>
        <strain evidence="13">ATCC 43772 / LMG 18044 / NCTC 12198 / 12198</strain>
    </source>
</reference>
<dbReference type="PROSITE" id="PS51257">
    <property type="entry name" value="PROKAR_LIPOPROTEIN"/>
    <property type="match status" value="1"/>
</dbReference>
<feature type="transmembrane region" description="Helical" evidence="9">
    <location>
        <begin position="60"/>
        <end position="86"/>
    </location>
</feature>
<dbReference type="eggNOG" id="COG1132">
    <property type="taxonomic scope" value="Bacteria"/>
</dbReference>
<comment type="subcellular location">
    <subcellularLocation>
        <location evidence="1">Cell membrane</location>
        <topology evidence="1">Multi-pass membrane protein</topology>
    </subcellularLocation>
</comment>
<protein>
    <submittedName>
        <fullName evidence="12">Lipid export ABC transport protein</fullName>
    </submittedName>
</protein>
<dbReference type="GO" id="GO:0015421">
    <property type="term" value="F:ABC-type oligopeptide transporter activity"/>
    <property type="evidence" value="ECO:0007669"/>
    <property type="project" value="TreeGrafter"/>
</dbReference>
<evidence type="ECO:0000256" key="9">
    <source>
        <dbReference type="SAM" id="Phobius"/>
    </source>
</evidence>
<dbReference type="InterPro" id="IPR017871">
    <property type="entry name" value="ABC_transporter-like_CS"/>
</dbReference>
<keyword evidence="5" id="KW-0547">Nucleotide-binding</keyword>
<evidence type="ECO:0000313" key="12">
    <source>
        <dbReference type="EMBL" id="CBG39486.1"/>
    </source>
</evidence>
<dbReference type="HOGENOM" id="CLU_000604_84_3_7"/>
<dbReference type="SUPFAM" id="SSF90123">
    <property type="entry name" value="ABC transporter transmembrane region"/>
    <property type="match status" value="1"/>
</dbReference>
<dbReference type="SMART" id="SM00382">
    <property type="entry name" value="AAA"/>
    <property type="match status" value="1"/>
</dbReference>
<dbReference type="GO" id="GO:0005886">
    <property type="term" value="C:plasma membrane"/>
    <property type="evidence" value="ECO:0007669"/>
    <property type="project" value="UniProtKB-SubCell"/>
</dbReference>
<dbReference type="GO" id="GO:0016887">
    <property type="term" value="F:ATP hydrolysis activity"/>
    <property type="evidence" value="ECO:0007669"/>
    <property type="project" value="InterPro"/>
</dbReference>
<dbReference type="EMBL" id="FN555004">
    <property type="protein sequence ID" value="CBG39486.1"/>
    <property type="molecule type" value="Genomic_DNA"/>
</dbReference>
<evidence type="ECO:0000259" key="11">
    <source>
        <dbReference type="PROSITE" id="PS50929"/>
    </source>
</evidence>
<dbReference type="InterPro" id="IPR027417">
    <property type="entry name" value="P-loop_NTPase"/>
</dbReference>
<dbReference type="GO" id="GO:0005524">
    <property type="term" value="F:ATP binding"/>
    <property type="evidence" value="ECO:0007669"/>
    <property type="project" value="UniProtKB-KW"/>
</dbReference>
<dbReference type="PROSITE" id="PS50929">
    <property type="entry name" value="ABC_TM1F"/>
    <property type="match status" value="1"/>
</dbReference>
<dbReference type="CDD" id="cd18552">
    <property type="entry name" value="ABC_6TM_MsbA_like"/>
    <property type="match status" value="1"/>
</dbReference>
<feature type="transmembrane region" description="Helical" evidence="9">
    <location>
        <begin position="238"/>
        <end position="261"/>
    </location>
</feature>
<proteinExistence type="predicted"/>
<keyword evidence="6" id="KW-0067">ATP-binding</keyword>
<dbReference type="RefSeq" id="WP_013022581.1">
    <property type="nucleotide sequence ID" value="NC_013949.1"/>
</dbReference>
<dbReference type="PROSITE" id="PS50893">
    <property type="entry name" value="ABC_TRANSPORTER_2"/>
    <property type="match status" value="1"/>
</dbReference>
<name>D3UG65_HELM1</name>
<dbReference type="Pfam" id="PF00005">
    <property type="entry name" value="ABC_tran"/>
    <property type="match status" value="1"/>
</dbReference>
<dbReference type="InterPro" id="IPR003439">
    <property type="entry name" value="ABC_transporter-like_ATP-bd"/>
</dbReference>
<feature type="domain" description="ABC transporter" evidence="10">
    <location>
        <begin position="334"/>
        <end position="560"/>
    </location>
</feature>
<dbReference type="InterPro" id="IPR039421">
    <property type="entry name" value="Type_1_exporter"/>
</dbReference>
<feature type="transmembrane region" description="Helical" evidence="9">
    <location>
        <begin position="267"/>
        <end position="287"/>
    </location>
</feature>
<dbReference type="InterPro" id="IPR003593">
    <property type="entry name" value="AAA+_ATPase"/>
</dbReference>
<keyword evidence="13" id="KW-1185">Reference proteome</keyword>
<evidence type="ECO:0000256" key="2">
    <source>
        <dbReference type="ARBA" id="ARBA00022448"/>
    </source>
</evidence>
<dbReference type="Gene3D" id="3.40.50.300">
    <property type="entry name" value="P-loop containing nucleotide triphosphate hydrolases"/>
    <property type="match status" value="1"/>
</dbReference>
<dbReference type="PANTHER" id="PTHR43394">
    <property type="entry name" value="ATP-DEPENDENT PERMEASE MDL1, MITOCHONDRIAL"/>
    <property type="match status" value="1"/>
</dbReference>
<dbReference type="Pfam" id="PF00664">
    <property type="entry name" value="ABC_membrane"/>
    <property type="match status" value="1"/>
</dbReference>
<accession>D3UG65</accession>
<keyword evidence="2" id="KW-0813">Transport</keyword>
<evidence type="ECO:0000256" key="8">
    <source>
        <dbReference type="ARBA" id="ARBA00023136"/>
    </source>
</evidence>
<keyword evidence="7 9" id="KW-1133">Transmembrane helix</keyword>
<dbReference type="FunFam" id="3.40.50.300:FF:000299">
    <property type="entry name" value="ABC transporter ATP-binding protein/permease"/>
    <property type="match status" value="1"/>
</dbReference>
<evidence type="ECO:0000256" key="6">
    <source>
        <dbReference type="ARBA" id="ARBA00022840"/>
    </source>
</evidence>
<dbReference type="KEGG" id="hms:HMU02240"/>
<sequence>MRRFYQRFWPYIKEYKLYFLIAILATALTGACTAWGAYLIKPALDDIFIKKDLQMLVILPFLVIFCYVGKGVGILAQTYFMNYIGLDIVKKIRNKMLEKMLEMEMGFFNNMRKGELIARITNDIGMIRSSVSHYFAQAAQEIFTALGLVGVVIYQSPRLAVIGLIIMPLAAYPMSRIIKKIKKIARQNQEKNSDITAKLAEIFNNIEIIKANNGEKIEAKNFTLQNEHFFKLGLKSAFWGQINAPIMEFLGAVAIGLIIYLGGNEVIHGNLTTGAFFSFLTALFMLYTPIKRLVNMATSYQEAIVASDRIFEILDRQPLVQDGDFVLKDPIESLEIKQVGLSYGRHHALSNVNMKLCLNEIVAFVGKSGSGKSSMVSMILRLYDCTEGQICINGQDIKHFTQHSIREQMAIVTQRIFIFHDSVLANVAYGSPVDEDRVIEALKQADAMDFIQKLPQGIHSILDETGTNLSGGQRQRIAIARAIYKNPRVLILDEATSALDGKTEESIKNTIAKIAHDKIVILIAHRPSTIELANRIYSFENGRVSERYSKELSRDILTPL</sequence>
<dbReference type="InterPro" id="IPR011527">
    <property type="entry name" value="ABC1_TM_dom"/>
</dbReference>
<feature type="domain" description="ABC transmembrane type-1" evidence="11">
    <location>
        <begin position="20"/>
        <end position="302"/>
    </location>
</feature>